<dbReference type="EMBL" id="WSES01000016">
    <property type="protein sequence ID" value="MVW64471.1"/>
    <property type="molecule type" value="Genomic_DNA"/>
</dbReference>
<accession>A0A7X3KBV6</accession>
<dbReference type="Pfam" id="PF04610">
    <property type="entry name" value="TrbL"/>
    <property type="match status" value="1"/>
</dbReference>
<protein>
    <submittedName>
        <fullName evidence="6">Conjugal transfer protein</fullName>
    </submittedName>
</protein>
<evidence type="ECO:0000256" key="1">
    <source>
        <dbReference type="ARBA" id="ARBA00004141"/>
    </source>
</evidence>
<evidence type="ECO:0000256" key="5">
    <source>
        <dbReference type="SAM" id="Phobius"/>
    </source>
</evidence>
<dbReference type="GO" id="GO:0016020">
    <property type="term" value="C:membrane"/>
    <property type="evidence" value="ECO:0007669"/>
    <property type="project" value="UniProtKB-SubCell"/>
</dbReference>
<evidence type="ECO:0000256" key="4">
    <source>
        <dbReference type="ARBA" id="ARBA00023136"/>
    </source>
</evidence>
<keyword evidence="2 5" id="KW-0812">Transmembrane</keyword>
<dbReference type="RefSeq" id="WP_160410907.1">
    <property type="nucleotide sequence ID" value="NZ_WSES01000016.1"/>
</dbReference>
<dbReference type="Proteomes" id="UP000443353">
    <property type="component" value="Unassembled WGS sequence"/>
</dbReference>
<name>A0A7X3KBV6_9BURK</name>
<feature type="transmembrane region" description="Helical" evidence="5">
    <location>
        <begin position="71"/>
        <end position="89"/>
    </location>
</feature>
<gene>
    <name evidence="6" type="ORF">GPY61_31605</name>
</gene>
<feature type="transmembrane region" description="Helical" evidence="5">
    <location>
        <begin position="273"/>
        <end position="291"/>
    </location>
</feature>
<reference evidence="6 7" key="1">
    <citation type="submission" date="2019-12" db="EMBL/GenBank/DDBJ databases">
        <authorList>
            <person name="Li C."/>
            <person name="Zhao J."/>
        </authorList>
    </citation>
    <scope>NUCLEOTIDE SEQUENCE [LARGE SCALE GENOMIC DNA]</scope>
    <source>
        <strain evidence="6 7">NEAU-DD11</strain>
    </source>
</reference>
<organism evidence="6 7">
    <name type="scientific">Massilia cellulosiltytica</name>
    <dbReference type="NCBI Taxonomy" id="2683234"/>
    <lineage>
        <taxon>Bacteria</taxon>
        <taxon>Pseudomonadati</taxon>
        <taxon>Pseudomonadota</taxon>
        <taxon>Betaproteobacteria</taxon>
        <taxon>Burkholderiales</taxon>
        <taxon>Oxalobacteraceae</taxon>
        <taxon>Telluria group</taxon>
        <taxon>Massilia</taxon>
    </lineage>
</organism>
<dbReference type="InterPro" id="IPR007688">
    <property type="entry name" value="Conjugal_tfr_TrbL/VirB6"/>
</dbReference>
<feature type="transmembrane region" description="Helical" evidence="5">
    <location>
        <begin position="250"/>
        <end position="267"/>
    </location>
</feature>
<feature type="transmembrane region" description="Helical" evidence="5">
    <location>
        <begin position="28"/>
        <end position="50"/>
    </location>
</feature>
<feature type="transmembrane region" description="Helical" evidence="5">
    <location>
        <begin position="177"/>
        <end position="197"/>
    </location>
</feature>
<evidence type="ECO:0000256" key="3">
    <source>
        <dbReference type="ARBA" id="ARBA00022989"/>
    </source>
</evidence>
<keyword evidence="4 5" id="KW-0472">Membrane</keyword>
<dbReference type="AlphaFoldDB" id="A0A7X3KBV6"/>
<comment type="subcellular location">
    <subcellularLocation>
        <location evidence="1">Membrane</location>
        <topology evidence="1">Multi-pass membrane protein</topology>
    </subcellularLocation>
</comment>
<feature type="transmembrane region" description="Helical" evidence="5">
    <location>
        <begin position="209"/>
        <end position="230"/>
    </location>
</feature>
<proteinExistence type="predicted"/>
<keyword evidence="7" id="KW-1185">Reference proteome</keyword>
<sequence length="350" mass="37154">MVTPSEFHFYEDTFSQLNHALTSYVGDVSGSVIAAISGVAYSMLMIYMMLWGWMMFRGMISEPITDGMTRIVRLAVIVGIALNLGRYNTYVSSFLWQTPEAMANIVASGYGSSSNNVQYLDGVFAKLYDLGDAYWQKANSSGALVPDLGMIAIALLIWAGAAIATAYAAFLLALSKMALAILLGIGPIFILLLIFEGTKRFFEAWLGQALNYVFLVILTAGAIKLIMTIITQYLNVASGVITAKPTIDQALPAIVLCLIAALVMMQIPSIASALGGGVAVSTLGAAGWTYGKAMSTMAAMRPTSLKRSFNRAASDLSIARGAAMAVGGAPLSVYRKITGGRKNTIKSIGS</sequence>
<feature type="transmembrane region" description="Helical" evidence="5">
    <location>
        <begin position="148"/>
        <end position="170"/>
    </location>
</feature>
<dbReference type="GO" id="GO:0030255">
    <property type="term" value="P:protein secretion by the type IV secretion system"/>
    <property type="evidence" value="ECO:0007669"/>
    <property type="project" value="InterPro"/>
</dbReference>
<evidence type="ECO:0000313" key="7">
    <source>
        <dbReference type="Proteomes" id="UP000443353"/>
    </source>
</evidence>
<evidence type="ECO:0000256" key="2">
    <source>
        <dbReference type="ARBA" id="ARBA00022692"/>
    </source>
</evidence>
<comment type="caution">
    <text evidence="6">The sequence shown here is derived from an EMBL/GenBank/DDBJ whole genome shotgun (WGS) entry which is preliminary data.</text>
</comment>
<keyword evidence="3 5" id="KW-1133">Transmembrane helix</keyword>
<evidence type="ECO:0000313" key="6">
    <source>
        <dbReference type="EMBL" id="MVW64471.1"/>
    </source>
</evidence>